<dbReference type="InterPro" id="IPR019546">
    <property type="entry name" value="TAT_signal_bac_arc"/>
</dbReference>
<feature type="domain" description="Gfo/Idh/MocA-like oxidoreductase bacterial type C-terminal" evidence="2">
    <location>
        <begin position="371"/>
        <end position="448"/>
    </location>
</feature>
<feature type="domain" description="Gfo/Idh/MocA-like oxidoreductase N-terminal" evidence="1">
    <location>
        <begin position="40"/>
        <end position="161"/>
    </location>
</feature>
<gene>
    <name evidence="3" type="ORF">EZS26_003965</name>
</gene>
<dbReference type="GO" id="GO:0016491">
    <property type="term" value="F:oxidoreductase activity"/>
    <property type="evidence" value="ECO:0007669"/>
    <property type="project" value="UniProtKB-KW"/>
</dbReference>
<name>A0A5M8NSB5_9BACT</name>
<dbReference type="InterPro" id="IPR000683">
    <property type="entry name" value="Gfo/Idh/MocA-like_OxRdtase_N"/>
</dbReference>
<proteinExistence type="predicted"/>
<dbReference type="EC" id="1.-.-.-" evidence="3"/>
<protein>
    <submittedName>
        <fullName evidence="3">Putative oxidoreductase YhhX</fullName>
        <ecNumber evidence="3">1.-.-.-</ecNumber>
    </submittedName>
</protein>
<feature type="domain" description="Gfo/Idh/MocA-like oxidoreductase bacterial type C-terminal" evidence="2">
    <location>
        <begin position="200"/>
        <end position="265"/>
    </location>
</feature>
<evidence type="ECO:0000259" key="2">
    <source>
        <dbReference type="Pfam" id="PF19051"/>
    </source>
</evidence>
<sequence length="453" mass="50417">MDRRDFLRASTIGVSGATFGSQLLFGNSSIIGVNDKIVLALIGCGDRGLGCIINCCKNNENVVIKTVCDVNKTKLANAADRVEKTFGYRPGTTDEMRNIFDDKDVDAVWIATPEHWHMLAAIRACQAGKDVYVEKNLSVNIFESRKLVEAAAKYNRIVQAGLQNRSASQGFSAREYIQSGKLGKIVTVKTYFMLGGQKFTEAPATPVPAWLDWDKWLGSAPMRSYSPSIVSEYGRGDWQNYWDYSGGLLDDEASHTLDFTRMVIGDPPHPKAVYGWGGNYAYGGKGEVPEVQSVTFDLGEYVHTADGGPSYKYMQKASGEIRNDPKRFPNWRTYSARVEIYGTEGLMYLGRHGGGWQVLGSNDQIVAQDGAIFPDNAHQKDFIECLRSRKQPNGNIEECHRSATLVNIGNIACRVRNKQLLFDGKTEKFIGNKQANILARGKYRKRYEVPENV</sequence>
<dbReference type="Gene3D" id="3.30.360.10">
    <property type="entry name" value="Dihydrodipicolinate Reductase, domain 2"/>
    <property type="match status" value="1"/>
</dbReference>
<dbReference type="Pfam" id="PF01408">
    <property type="entry name" value="GFO_IDH_MocA"/>
    <property type="match status" value="1"/>
</dbReference>
<dbReference type="Proteomes" id="UP000324575">
    <property type="component" value="Unassembled WGS sequence"/>
</dbReference>
<dbReference type="SUPFAM" id="SSF51735">
    <property type="entry name" value="NAD(P)-binding Rossmann-fold domains"/>
    <property type="match status" value="1"/>
</dbReference>
<dbReference type="Pfam" id="PF19051">
    <property type="entry name" value="GFO_IDH_MocA_C2"/>
    <property type="match status" value="2"/>
</dbReference>
<dbReference type="PANTHER" id="PTHR43818:SF5">
    <property type="entry name" value="OXIDOREDUCTASE FAMILY PROTEIN"/>
    <property type="match status" value="1"/>
</dbReference>
<accession>A0A5M8NSB5</accession>
<dbReference type="InterPro" id="IPR043906">
    <property type="entry name" value="Gfo/Idh/MocA_OxRdtase_bact_C"/>
</dbReference>
<evidence type="ECO:0000259" key="1">
    <source>
        <dbReference type="Pfam" id="PF01408"/>
    </source>
</evidence>
<dbReference type="InterPro" id="IPR036291">
    <property type="entry name" value="NAD(P)-bd_dom_sf"/>
</dbReference>
<dbReference type="GO" id="GO:0000166">
    <property type="term" value="F:nucleotide binding"/>
    <property type="evidence" value="ECO:0007669"/>
    <property type="project" value="InterPro"/>
</dbReference>
<evidence type="ECO:0000313" key="3">
    <source>
        <dbReference type="EMBL" id="KAA6299896.1"/>
    </source>
</evidence>
<comment type="caution">
    <text evidence="3">The sequence shown here is derived from an EMBL/GenBank/DDBJ whole genome shotgun (WGS) entry which is preliminary data.</text>
</comment>
<dbReference type="Gene3D" id="3.40.50.720">
    <property type="entry name" value="NAD(P)-binding Rossmann-like Domain"/>
    <property type="match status" value="1"/>
</dbReference>
<keyword evidence="3" id="KW-0560">Oxidoreductase</keyword>
<dbReference type="SUPFAM" id="SSF55347">
    <property type="entry name" value="Glyceraldehyde-3-phosphate dehydrogenase-like, C-terminal domain"/>
    <property type="match status" value="1"/>
</dbReference>
<dbReference type="EMBL" id="SNRX01000194">
    <property type="protein sequence ID" value="KAA6299896.1"/>
    <property type="molecule type" value="Genomic_DNA"/>
</dbReference>
<dbReference type="NCBIfam" id="TIGR01409">
    <property type="entry name" value="TAT_signal_seq"/>
    <property type="match status" value="1"/>
</dbReference>
<dbReference type="AlphaFoldDB" id="A0A5M8NSB5"/>
<dbReference type="InterPro" id="IPR050463">
    <property type="entry name" value="Gfo/Idh/MocA_oxidrdct_glycsds"/>
</dbReference>
<organism evidence="3 4">
    <name type="scientific">Candidatus Ordinivivax streblomastigis</name>
    <dbReference type="NCBI Taxonomy" id="2540710"/>
    <lineage>
        <taxon>Bacteria</taxon>
        <taxon>Pseudomonadati</taxon>
        <taxon>Bacteroidota</taxon>
        <taxon>Bacteroidia</taxon>
        <taxon>Bacteroidales</taxon>
        <taxon>Candidatus Ordinivivax</taxon>
    </lineage>
</organism>
<reference evidence="3 4" key="1">
    <citation type="submission" date="2019-03" db="EMBL/GenBank/DDBJ databases">
        <title>Single cell metagenomics reveals metabolic interactions within the superorganism composed of flagellate Streblomastix strix and complex community of Bacteroidetes bacteria on its surface.</title>
        <authorList>
            <person name="Treitli S.C."/>
            <person name="Kolisko M."/>
            <person name="Husnik F."/>
            <person name="Keeling P."/>
            <person name="Hampl V."/>
        </authorList>
    </citation>
    <scope>NUCLEOTIDE SEQUENCE [LARGE SCALE GENOMIC DNA]</scope>
    <source>
        <strain evidence="3">St1</strain>
    </source>
</reference>
<evidence type="ECO:0000313" key="4">
    <source>
        <dbReference type="Proteomes" id="UP000324575"/>
    </source>
</evidence>
<dbReference type="PANTHER" id="PTHR43818">
    <property type="entry name" value="BCDNA.GH03377"/>
    <property type="match status" value="1"/>
</dbReference>